<evidence type="ECO:0000256" key="1">
    <source>
        <dbReference type="SAM" id="MobiDB-lite"/>
    </source>
</evidence>
<accession>A0A9N9PA22</accession>
<comment type="caution">
    <text evidence="2">The sequence shown here is derived from an EMBL/GenBank/DDBJ whole genome shotgun (WGS) entry which is preliminary data.</text>
</comment>
<feature type="non-terminal residue" evidence="2">
    <location>
        <position position="88"/>
    </location>
</feature>
<feature type="region of interest" description="Disordered" evidence="1">
    <location>
        <begin position="1"/>
        <end position="67"/>
    </location>
</feature>
<name>A0A9N9PA22_9GLOM</name>
<proteinExistence type="predicted"/>
<feature type="non-terminal residue" evidence="2">
    <location>
        <position position="1"/>
    </location>
</feature>
<organism evidence="2 3">
    <name type="scientific">Racocetra fulgida</name>
    <dbReference type="NCBI Taxonomy" id="60492"/>
    <lineage>
        <taxon>Eukaryota</taxon>
        <taxon>Fungi</taxon>
        <taxon>Fungi incertae sedis</taxon>
        <taxon>Mucoromycota</taxon>
        <taxon>Glomeromycotina</taxon>
        <taxon>Glomeromycetes</taxon>
        <taxon>Diversisporales</taxon>
        <taxon>Gigasporaceae</taxon>
        <taxon>Racocetra</taxon>
    </lineage>
</organism>
<dbReference type="AlphaFoldDB" id="A0A9N9PA22"/>
<evidence type="ECO:0000313" key="3">
    <source>
        <dbReference type="Proteomes" id="UP000789396"/>
    </source>
</evidence>
<protein>
    <submittedName>
        <fullName evidence="2">2550_t:CDS:1</fullName>
    </submittedName>
</protein>
<dbReference type="Proteomes" id="UP000789396">
    <property type="component" value="Unassembled WGS sequence"/>
</dbReference>
<dbReference type="EMBL" id="CAJVPZ010067387">
    <property type="protein sequence ID" value="CAG8797057.1"/>
    <property type="molecule type" value="Genomic_DNA"/>
</dbReference>
<feature type="compositionally biased region" description="Polar residues" evidence="1">
    <location>
        <begin position="24"/>
        <end position="44"/>
    </location>
</feature>
<keyword evidence="3" id="KW-1185">Reference proteome</keyword>
<sequence length="88" mass="9465">LSQESASSQESSSFQESALSQESDSYQESALSQESTLSQESASSYAAPASQRFSSSNDFRLPFKDSTIPNLPLHSNAFIKNPTLGGVR</sequence>
<feature type="compositionally biased region" description="Low complexity" evidence="1">
    <location>
        <begin position="1"/>
        <end position="23"/>
    </location>
</feature>
<dbReference type="OrthoDB" id="2436409at2759"/>
<reference evidence="2" key="1">
    <citation type="submission" date="2021-06" db="EMBL/GenBank/DDBJ databases">
        <authorList>
            <person name="Kallberg Y."/>
            <person name="Tangrot J."/>
            <person name="Rosling A."/>
        </authorList>
    </citation>
    <scope>NUCLEOTIDE SEQUENCE</scope>
    <source>
        <strain evidence="2">IN212</strain>
    </source>
</reference>
<evidence type="ECO:0000313" key="2">
    <source>
        <dbReference type="EMBL" id="CAG8797057.1"/>
    </source>
</evidence>
<gene>
    <name evidence="2" type="ORF">RFULGI_LOCUS17342</name>
</gene>